<dbReference type="EnsemblPlants" id="LPERR07G09660.1">
    <property type="protein sequence ID" value="LPERR07G09660.1"/>
    <property type="gene ID" value="LPERR07G09660"/>
</dbReference>
<dbReference type="Proteomes" id="UP000032180">
    <property type="component" value="Chromosome 7"/>
</dbReference>
<proteinExistence type="predicted"/>
<reference evidence="3" key="2">
    <citation type="submission" date="2013-12" db="EMBL/GenBank/DDBJ databases">
        <authorList>
            <person name="Yu Y."/>
            <person name="Lee S."/>
            <person name="de Baynast K."/>
            <person name="Wissotski M."/>
            <person name="Liu L."/>
            <person name="Talag J."/>
            <person name="Goicoechea J."/>
            <person name="Angelova A."/>
            <person name="Jetty R."/>
            <person name="Kudrna D."/>
            <person name="Golser W."/>
            <person name="Rivera L."/>
            <person name="Zhang J."/>
            <person name="Wing R."/>
        </authorList>
    </citation>
    <scope>NUCLEOTIDE SEQUENCE</scope>
</reference>
<dbReference type="Gramene" id="LPERR07G09660.1">
    <property type="protein sequence ID" value="LPERR07G09660.1"/>
    <property type="gene ID" value="LPERR07G09660"/>
</dbReference>
<dbReference type="STRING" id="77586.A0A0D9WXY4"/>
<evidence type="ECO:0000256" key="1">
    <source>
        <dbReference type="SAM" id="MobiDB-lite"/>
    </source>
</evidence>
<organism evidence="2 3">
    <name type="scientific">Leersia perrieri</name>
    <dbReference type="NCBI Taxonomy" id="77586"/>
    <lineage>
        <taxon>Eukaryota</taxon>
        <taxon>Viridiplantae</taxon>
        <taxon>Streptophyta</taxon>
        <taxon>Embryophyta</taxon>
        <taxon>Tracheophyta</taxon>
        <taxon>Spermatophyta</taxon>
        <taxon>Magnoliopsida</taxon>
        <taxon>Liliopsida</taxon>
        <taxon>Poales</taxon>
        <taxon>Poaceae</taxon>
        <taxon>BOP clade</taxon>
        <taxon>Oryzoideae</taxon>
        <taxon>Oryzeae</taxon>
        <taxon>Oryzinae</taxon>
        <taxon>Leersia</taxon>
    </lineage>
</organism>
<accession>A0A0D9WXY4</accession>
<sequence length="233" mass="26157">MAPLSSFISTHDAGSSRLRRRIAVPLQAPTCRQALTAATAAPAAISKPTHRPSPPPHTPYRPRCRRHHSLRHAKPFPSEDQFRNRDDAGLLRSWGAAKVIIWDLEEERVVAMDLDGRTTSNIGPLIDEDYSAGKIEKTARSTMGTMRGRGWKYGSWFVDRVFPVLSPMEHNILEFVHKGTHVGIPSHNLFDDLLNVENWGPVILVCEQILHMNSFRPEFICHSLLIESAKKGS</sequence>
<evidence type="ECO:0000313" key="3">
    <source>
        <dbReference type="Proteomes" id="UP000032180"/>
    </source>
</evidence>
<evidence type="ECO:0000313" key="2">
    <source>
        <dbReference type="EnsemblPlants" id="LPERR07G09660.1"/>
    </source>
</evidence>
<keyword evidence="3" id="KW-1185">Reference proteome</keyword>
<reference evidence="2 3" key="1">
    <citation type="submission" date="2012-08" db="EMBL/GenBank/DDBJ databases">
        <title>Oryza genome evolution.</title>
        <authorList>
            <person name="Wing R.A."/>
        </authorList>
    </citation>
    <scope>NUCLEOTIDE SEQUENCE</scope>
</reference>
<dbReference type="eggNOG" id="KOG4197">
    <property type="taxonomic scope" value="Eukaryota"/>
</dbReference>
<reference evidence="2" key="3">
    <citation type="submission" date="2015-04" db="UniProtKB">
        <authorList>
            <consortium name="EnsemblPlants"/>
        </authorList>
    </citation>
    <scope>IDENTIFICATION</scope>
</reference>
<feature type="region of interest" description="Disordered" evidence="1">
    <location>
        <begin position="37"/>
        <end position="64"/>
    </location>
</feature>
<dbReference type="AlphaFoldDB" id="A0A0D9WXY4"/>
<dbReference type="HOGENOM" id="CLU_1191383_0_0_1"/>
<protein>
    <submittedName>
        <fullName evidence="2">Uncharacterized protein</fullName>
    </submittedName>
</protein>
<name>A0A0D9WXY4_9ORYZ</name>